<dbReference type="EMBL" id="CAJOAX010004649">
    <property type="protein sequence ID" value="CAF3915170.1"/>
    <property type="molecule type" value="Genomic_DNA"/>
</dbReference>
<gene>
    <name evidence="2" type="ORF">FNK824_LOCUS23289</name>
    <name evidence="1" type="ORF">OTI717_LOCUS24514</name>
</gene>
<accession>A0A819I964</accession>
<comment type="caution">
    <text evidence="1">The sequence shown here is derived from an EMBL/GenBank/DDBJ whole genome shotgun (WGS) entry which is preliminary data.</text>
</comment>
<evidence type="ECO:0000313" key="2">
    <source>
        <dbReference type="EMBL" id="CAF3952159.1"/>
    </source>
</evidence>
<organism evidence="1 3">
    <name type="scientific">Rotaria sordida</name>
    <dbReference type="NCBI Taxonomy" id="392033"/>
    <lineage>
        <taxon>Eukaryota</taxon>
        <taxon>Metazoa</taxon>
        <taxon>Spiralia</taxon>
        <taxon>Gnathifera</taxon>
        <taxon>Rotifera</taxon>
        <taxon>Eurotatoria</taxon>
        <taxon>Bdelloidea</taxon>
        <taxon>Philodinida</taxon>
        <taxon>Philodinidae</taxon>
        <taxon>Rotaria</taxon>
    </lineage>
</organism>
<name>A0A819I964_9BILA</name>
<dbReference type="AlphaFoldDB" id="A0A819I964"/>
<evidence type="ECO:0000313" key="3">
    <source>
        <dbReference type="Proteomes" id="UP000663823"/>
    </source>
</evidence>
<dbReference type="Proteomes" id="UP000663874">
    <property type="component" value="Unassembled WGS sequence"/>
</dbReference>
<dbReference type="EMBL" id="CAJOBE010004897">
    <property type="protein sequence ID" value="CAF3952159.1"/>
    <property type="molecule type" value="Genomic_DNA"/>
</dbReference>
<protein>
    <submittedName>
        <fullName evidence="1">Uncharacterized protein</fullName>
    </submittedName>
</protein>
<evidence type="ECO:0000313" key="1">
    <source>
        <dbReference type="EMBL" id="CAF3915170.1"/>
    </source>
</evidence>
<reference evidence="1" key="1">
    <citation type="submission" date="2021-02" db="EMBL/GenBank/DDBJ databases">
        <authorList>
            <person name="Nowell W R."/>
        </authorList>
    </citation>
    <scope>NUCLEOTIDE SEQUENCE</scope>
</reference>
<proteinExistence type="predicted"/>
<dbReference type="Proteomes" id="UP000663823">
    <property type="component" value="Unassembled WGS sequence"/>
</dbReference>
<sequence>MYHNFFYGIHKTLFGSVVGGATGACSQIIGIFGKSLATLSSDDNYRVSRISFFGLHKIHRKIEYEELKKTIVKLDMAETQIPTKNRRKSKHLHQHFLMLKWSNIEIQ</sequence>